<keyword evidence="5 9" id="KW-1133">Transmembrane helix</keyword>
<evidence type="ECO:0000256" key="5">
    <source>
        <dbReference type="ARBA" id="ARBA00022989"/>
    </source>
</evidence>
<dbReference type="GO" id="GO:0006676">
    <property type="term" value="P:mannosyl diphosphorylinositol ceramide metabolic process"/>
    <property type="evidence" value="ECO:0007669"/>
    <property type="project" value="UniProtKB-ARBA"/>
</dbReference>
<evidence type="ECO:0000256" key="9">
    <source>
        <dbReference type="SAM" id="Phobius"/>
    </source>
</evidence>
<keyword evidence="4 9" id="KW-0812">Transmembrane</keyword>
<keyword evidence="6 9" id="KW-0472">Membrane</keyword>
<evidence type="ECO:0000256" key="8">
    <source>
        <dbReference type="ARBA" id="ARBA00066893"/>
    </source>
</evidence>
<feature type="transmembrane region" description="Helical" evidence="9">
    <location>
        <begin position="7"/>
        <end position="24"/>
    </location>
</feature>
<feature type="transmembrane region" description="Helical" evidence="9">
    <location>
        <begin position="268"/>
        <end position="285"/>
    </location>
</feature>
<evidence type="ECO:0000256" key="3">
    <source>
        <dbReference type="ARBA" id="ARBA00022679"/>
    </source>
</evidence>
<evidence type="ECO:0000256" key="4">
    <source>
        <dbReference type="ARBA" id="ARBA00022692"/>
    </source>
</evidence>
<name>A0AAN7W064_9SACH</name>
<comment type="subcellular location">
    <subcellularLocation>
        <location evidence="1">Membrane</location>
        <topology evidence="1">Multi-pass membrane protein</topology>
    </subcellularLocation>
</comment>
<dbReference type="Pfam" id="PF04488">
    <property type="entry name" value="Gly_transf_sug"/>
    <property type="match status" value="1"/>
</dbReference>
<dbReference type="FunFam" id="3.90.550.20:FF:000001">
    <property type="entry name" value="MIPC synthase subunit (SurA)"/>
    <property type="match status" value="1"/>
</dbReference>
<dbReference type="GO" id="GO:0103064">
    <property type="term" value="F:inositol phosphorylceramide mannosyltransferase activity"/>
    <property type="evidence" value="ECO:0007669"/>
    <property type="project" value="UniProtKB-EC"/>
</dbReference>
<organism evidence="10 11">
    <name type="scientific">Arxiozyma heterogenica</name>
    <dbReference type="NCBI Taxonomy" id="278026"/>
    <lineage>
        <taxon>Eukaryota</taxon>
        <taxon>Fungi</taxon>
        <taxon>Dikarya</taxon>
        <taxon>Ascomycota</taxon>
        <taxon>Saccharomycotina</taxon>
        <taxon>Saccharomycetes</taxon>
        <taxon>Saccharomycetales</taxon>
        <taxon>Saccharomycetaceae</taxon>
        <taxon>Arxiozyma</taxon>
    </lineage>
</organism>
<dbReference type="InterPro" id="IPR029044">
    <property type="entry name" value="Nucleotide-diphossugar_trans"/>
</dbReference>
<accession>A0AAN7W064</accession>
<dbReference type="InterPro" id="IPR007577">
    <property type="entry name" value="GlycoTrfase_DXD_sugar-bd_CS"/>
</dbReference>
<evidence type="ECO:0000313" key="11">
    <source>
        <dbReference type="Proteomes" id="UP001306508"/>
    </source>
</evidence>
<evidence type="ECO:0000256" key="2">
    <source>
        <dbReference type="ARBA" id="ARBA00009003"/>
    </source>
</evidence>
<keyword evidence="11" id="KW-1185">Reference proteome</keyword>
<dbReference type="PANTHER" id="PTHR32385:SF20">
    <property type="entry name" value="MANNOSYL PHOSPHORYLINOSITOL CERAMIDE SYNTHASE CSH1-RELATED"/>
    <property type="match status" value="1"/>
</dbReference>
<sequence length="377" mass="44365">MKRELKFLILANVLLVLFLLYYTFDLLTLCIDDTTKDALSDSDINESPIVDESVMMIPKIIHQTYKTEDIPEQWIESQQKCINLHPDYEYILWTDEMAHKFIEQQYPWFLSTFESYEYPIERADAIRYFILYTYGGVYIDLDDGCERRLDPLLKFPAFARKTSPTGISNDVMGSIPGHPFFLKLIKSLKHYKKDWWVPYMTIMGSTGPIFVSVIWKQYKRWTKRTPYNIIRILQPNDYKKSTHSFFSIAKGSSWHLEDAHFMKSLENHVLSCVVVGFVFGFWLLYSEYCFYCWLCSTNLSKIKKSVLKFANILLSFYRKYGSGFNSVSSFASQDPMALFDKGLEYNQHKQKRSRKDSNRGILMIDLEENCPIYTELG</sequence>
<reference evidence="11" key="1">
    <citation type="submission" date="2023-07" db="EMBL/GenBank/DDBJ databases">
        <title>A draft genome of Kazachstania heterogenica Y-27499.</title>
        <authorList>
            <person name="Donic C."/>
            <person name="Kralova J.S."/>
            <person name="Fidel L."/>
            <person name="Ben-Dor S."/>
            <person name="Jung S."/>
        </authorList>
    </citation>
    <scope>NUCLEOTIDE SEQUENCE [LARGE SCALE GENOMIC DNA]</scope>
    <source>
        <strain evidence="11">Y27499</strain>
    </source>
</reference>
<comment type="similarity">
    <text evidence="2">Belongs to the glycosyltransferase 32 family.</text>
</comment>
<dbReference type="Proteomes" id="UP001306508">
    <property type="component" value="Unassembled WGS sequence"/>
</dbReference>
<dbReference type="Gene3D" id="3.90.550.20">
    <property type="match status" value="1"/>
</dbReference>
<dbReference type="SUPFAM" id="SSF53448">
    <property type="entry name" value="Nucleotide-diphospho-sugar transferases"/>
    <property type="match status" value="1"/>
</dbReference>
<comment type="catalytic activity">
    <reaction evidence="7">
        <text>a 1D-myo-inositol-1-phospho-N-[(R)-2-hydroxy-very-long-chain fatty acyl]-(R)-4-hydroxysphingoid base + GDP-alpha-D-mannose = an alpha-D-mannosyl-(1&lt;-&gt;6)-1D-myo-inositol-1-phospho-N-[(R)-2-hydroxy-very-long-chain fatty acyl]-(R)-4-hydroxysphingoid base + GDP + H(+)</text>
        <dbReference type="Rhea" id="RHEA:64596"/>
        <dbReference type="ChEBI" id="CHEBI:15378"/>
        <dbReference type="ChEBI" id="CHEBI:57527"/>
        <dbReference type="ChEBI" id="CHEBI:58189"/>
        <dbReference type="ChEBI" id="CHEBI:155885"/>
        <dbReference type="ChEBI" id="CHEBI:155926"/>
        <dbReference type="EC" id="2.4.1.370"/>
    </reaction>
    <physiologicalReaction direction="left-to-right" evidence="7">
        <dbReference type="Rhea" id="RHEA:64597"/>
    </physiologicalReaction>
</comment>
<evidence type="ECO:0000313" key="10">
    <source>
        <dbReference type="EMBL" id="KAK5778624.1"/>
    </source>
</evidence>
<dbReference type="EC" id="2.4.1.370" evidence="8"/>
<comment type="caution">
    <text evidence="10">The sequence shown here is derived from an EMBL/GenBank/DDBJ whole genome shotgun (WGS) entry which is preliminary data.</text>
</comment>
<protein>
    <recommendedName>
        <fullName evidence="8">inositol phosphorylceramide mannosyltransferase</fullName>
        <ecNumber evidence="8">2.4.1.370</ecNumber>
    </recommendedName>
</protein>
<dbReference type="EMBL" id="JAWIZZ010000053">
    <property type="protein sequence ID" value="KAK5778624.1"/>
    <property type="molecule type" value="Genomic_DNA"/>
</dbReference>
<feature type="transmembrane region" description="Helical" evidence="9">
    <location>
        <begin position="195"/>
        <end position="215"/>
    </location>
</feature>
<evidence type="ECO:0000256" key="7">
    <source>
        <dbReference type="ARBA" id="ARBA00052145"/>
    </source>
</evidence>
<keyword evidence="3" id="KW-0808">Transferase</keyword>
<gene>
    <name evidence="10" type="ORF">RI543_004293</name>
</gene>
<dbReference type="PANTHER" id="PTHR32385">
    <property type="entry name" value="MANNOSYL PHOSPHORYLINOSITOL CERAMIDE SYNTHASE"/>
    <property type="match status" value="1"/>
</dbReference>
<evidence type="ECO:0000256" key="1">
    <source>
        <dbReference type="ARBA" id="ARBA00004141"/>
    </source>
</evidence>
<dbReference type="GO" id="GO:0016020">
    <property type="term" value="C:membrane"/>
    <property type="evidence" value="ECO:0007669"/>
    <property type="project" value="UniProtKB-SubCell"/>
</dbReference>
<proteinExistence type="inferred from homology"/>
<dbReference type="GO" id="GO:0051999">
    <property type="term" value="P:mannosyl-inositol phosphorylceramide biosynthetic process"/>
    <property type="evidence" value="ECO:0007669"/>
    <property type="project" value="TreeGrafter"/>
</dbReference>
<dbReference type="GO" id="GO:0031501">
    <property type="term" value="C:mannosyltransferase complex"/>
    <property type="evidence" value="ECO:0007669"/>
    <property type="project" value="UniProtKB-ARBA"/>
</dbReference>
<dbReference type="AlphaFoldDB" id="A0AAN7W064"/>
<evidence type="ECO:0000256" key="6">
    <source>
        <dbReference type="ARBA" id="ARBA00023136"/>
    </source>
</evidence>
<dbReference type="InterPro" id="IPR051706">
    <property type="entry name" value="Glycosyltransferase_domain"/>
</dbReference>